<dbReference type="OrthoDB" id="509852at2"/>
<dbReference type="InterPro" id="IPR036249">
    <property type="entry name" value="Thioredoxin-like_sf"/>
</dbReference>
<dbReference type="Pfam" id="PF13409">
    <property type="entry name" value="GST_N_2"/>
    <property type="match status" value="1"/>
</dbReference>
<dbReference type="FunFam" id="1.20.1050.10:FF:000017">
    <property type="entry name" value="Maleylacetoacetate isomerase"/>
    <property type="match status" value="1"/>
</dbReference>
<name>A0A317CEP8_9GAMM</name>
<proteinExistence type="inferred from homology"/>
<reference evidence="4 5" key="1">
    <citation type="submission" date="2018-05" db="EMBL/GenBank/DDBJ databases">
        <title>Leucothrix arctica sp. nov., isolated from Arctic seawater.</title>
        <authorList>
            <person name="Choi A."/>
            <person name="Baek K."/>
        </authorList>
    </citation>
    <scope>NUCLEOTIDE SEQUENCE [LARGE SCALE GENOMIC DNA]</scope>
    <source>
        <strain evidence="4 5">IMCC9719</strain>
    </source>
</reference>
<evidence type="ECO:0000256" key="1">
    <source>
        <dbReference type="ARBA" id="ARBA00010007"/>
    </source>
</evidence>
<dbReference type="GO" id="GO:0016034">
    <property type="term" value="F:maleylacetoacetate isomerase activity"/>
    <property type="evidence" value="ECO:0007669"/>
    <property type="project" value="TreeGrafter"/>
</dbReference>
<dbReference type="GO" id="GO:0005737">
    <property type="term" value="C:cytoplasm"/>
    <property type="evidence" value="ECO:0007669"/>
    <property type="project" value="InterPro"/>
</dbReference>
<gene>
    <name evidence="4" type="primary">maiA</name>
    <name evidence="4" type="ORF">DKT75_15010</name>
</gene>
<dbReference type="PROSITE" id="PS50404">
    <property type="entry name" value="GST_NTER"/>
    <property type="match status" value="1"/>
</dbReference>
<evidence type="ECO:0000313" key="4">
    <source>
        <dbReference type="EMBL" id="PWQ94602.1"/>
    </source>
</evidence>
<dbReference type="PANTHER" id="PTHR42673">
    <property type="entry name" value="MALEYLACETOACETATE ISOMERASE"/>
    <property type="match status" value="1"/>
</dbReference>
<accession>A0A317CEP8</accession>
<dbReference type="Gene3D" id="1.20.1050.10">
    <property type="match status" value="1"/>
</dbReference>
<dbReference type="InterPro" id="IPR040079">
    <property type="entry name" value="Glutathione_S-Trfase"/>
</dbReference>
<dbReference type="InterPro" id="IPR004045">
    <property type="entry name" value="Glutathione_S-Trfase_N"/>
</dbReference>
<dbReference type="SFLD" id="SFLDG00358">
    <property type="entry name" value="Main_(cytGST)"/>
    <property type="match status" value="1"/>
</dbReference>
<dbReference type="Proteomes" id="UP000245506">
    <property type="component" value="Unassembled WGS sequence"/>
</dbReference>
<dbReference type="GO" id="GO:0006749">
    <property type="term" value="P:glutathione metabolic process"/>
    <property type="evidence" value="ECO:0007669"/>
    <property type="project" value="TreeGrafter"/>
</dbReference>
<feature type="domain" description="GST C-terminal" evidence="3">
    <location>
        <begin position="86"/>
        <end position="208"/>
    </location>
</feature>
<dbReference type="SFLD" id="SFLDS00019">
    <property type="entry name" value="Glutathione_Transferase_(cytos"/>
    <property type="match status" value="1"/>
</dbReference>
<dbReference type="PROSITE" id="PS50405">
    <property type="entry name" value="GST_CTER"/>
    <property type="match status" value="1"/>
</dbReference>
<dbReference type="GO" id="GO:0004364">
    <property type="term" value="F:glutathione transferase activity"/>
    <property type="evidence" value="ECO:0007669"/>
    <property type="project" value="TreeGrafter"/>
</dbReference>
<dbReference type="SUPFAM" id="SSF47616">
    <property type="entry name" value="GST C-terminal domain-like"/>
    <property type="match status" value="1"/>
</dbReference>
<sequence length="208" mass="23592">MLLYDYFRSTAAYRVRIVLNLKGIDYQTQVINLLQGEEGSSDYLRFNPQGLVPALRLDNGQVLTQSLAICEYLEEVYPENALLPADPIQRAEVRAFAQVIACDIHPLNNLRVLKYLVNEMGAEESTKLTFYRHWVAEGFTALEALLQQRLQSTYCFGDSPTLADVCLVGQMFNARRFECNLSPYPRLVAITEQCEQLDAFQKAAPVSE</sequence>
<protein>
    <submittedName>
        <fullName evidence="4">Maleylacetoacetate isomerase</fullName>
    </submittedName>
</protein>
<dbReference type="SUPFAM" id="SSF52833">
    <property type="entry name" value="Thioredoxin-like"/>
    <property type="match status" value="1"/>
</dbReference>
<keyword evidence="4" id="KW-0413">Isomerase</keyword>
<keyword evidence="5" id="KW-1185">Reference proteome</keyword>
<dbReference type="CDD" id="cd03042">
    <property type="entry name" value="GST_N_Zeta"/>
    <property type="match status" value="1"/>
</dbReference>
<dbReference type="InterPro" id="IPR034333">
    <property type="entry name" value="GST_Zeta_N"/>
</dbReference>
<dbReference type="NCBIfam" id="TIGR01262">
    <property type="entry name" value="maiA"/>
    <property type="match status" value="1"/>
</dbReference>
<dbReference type="Gene3D" id="3.40.30.10">
    <property type="entry name" value="Glutaredoxin"/>
    <property type="match status" value="1"/>
</dbReference>
<dbReference type="CDD" id="cd03191">
    <property type="entry name" value="GST_C_Zeta"/>
    <property type="match status" value="1"/>
</dbReference>
<dbReference type="InterPro" id="IPR010987">
    <property type="entry name" value="Glutathione-S-Trfase_C-like"/>
</dbReference>
<comment type="similarity">
    <text evidence="1">Belongs to the GST superfamily. Zeta family.</text>
</comment>
<feature type="domain" description="GST N-terminal" evidence="2">
    <location>
        <begin position="1"/>
        <end position="81"/>
    </location>
</feature>
<dbReference type="RefSeq" id="WP_109824251.1">
    <property type="nucleotide sequence ID" value="NZ_QGKL01000039.1"/>
</dbReference>
<dbReference type="InterPro" id="IPR034330">
    <property type="entry name" value="GST_Zeta_C"/>
</dbReference>
<evidence type="ECO:0000259" key="3">
    <source>
        <dbReference type="PROSITE" id="PS50405"/>
    </source>
</evidence>
<comment type="caution">
    <text evidence="4">The sequence shown here is derived from an EMBL/GenBank/DDBJ whole genome shotgun (WGS) entry which is preliminary data.</text>
</comment>
<dbReference type="AlphaFoldDB" id="A0A317CEP8"/>
<dbReference type="PANTHER" id="PTHR42673:SF4">
    <property type="entry name" value="MALEYLACETOACETATE ISOMERASE"/>
    <property type="match status" value="1"/>
</dbReference>
<dbReference type="EMBL" id="QGKL01000039">
    <property type="protein sequence ID" value="PWQ94602.1"/>
    <property type="molecule type" value="Genomic_DNA"/>
</dbReference>
<organism evidence="4 5">
    <name type="scientific">Leucothrix arctica</name>
    <dbReference type="NCBI Taxonomy" id="1481894"/>
    <lineage>
        <taxon>Bacteria</taxon>
        <taxon>Pseudomonadati</taxon>
        <taxon>Pseudomonadota</taxon>
        <taxon>Gammaproteobacteria</taxon>
        <taxon>Thiotrichales</taxon>
        <taxon>Thiotrichaceae</taxon>
        <taxon>Leucothrix</taxon>
    </lineage>
</organism>
<dbReference type="InterPro" id="IPR036282">
    <property type="entry name" value="Glutathione-S-Trfase_C_sf"/>
</dbReference>
<dbReference type="InterPro" id="IPR005955">
    <property type="entry name" value="GST_Zeta"/>
</dbReference>
<evidence type="ECO:0000313" key="5">
    <source>
        <dbReference type="Proteomes" id="UP000245506"/>
    </source>
</evidence>
<dbReference type="GO" id="GO:0006559">
    <property type="term" value="P:L-phenylalanine catabolic process"/>
    <property type="evidence" value="ECO:0007669"/>
    <property type="project" value="TreeGrafter"/>
</dbReference>
<evidence type="ECO:0000259" key="2">
    <source>
        <dbReference type="PROSITE" id="PS50404"/>
    </source>
</evidence>